<dbReference type="AlphaFoldDB" id="A0A160MIV5"/>
<proteinExistence type="predicted"/>
<dbReference type="KEGG" id="bon:A361_28575"/>
<keyword evidence="1" id="KW-0614">Plasmid</keyword>
<dbReference type="EMBL" id="CP015507">
    <property type="protein sequence ID" value="AND43123.1"/>
    <property type="molecule type" value="Genomic_DNA"/>
</dbReference>
<protein>
    <submittedName>
        <fullName evidence="1">Uncharacterized protein</fullName>
    </submittedName>
</protein>
<accession>A0A160MIV5</accession>
<name>A0A160MIV5_9BACI</name>
<dbReference type="eggNOG" id="ENOG5030DRN">
    <property type="taxonomic scope" value="Bacteria"/>
</dbReference>
<dbReference type="Proteomes" id="UP000077856">
    <property type="component" value="Plasmid pBO1"/>
</dbReference>
<gene>
    <name evidence="1" type="ORF">A361_28575</name>
</gene>
<evidence type="ECO:0000313" key="1">
    <source>
        <dbReference type="EMBL" id="AND43123.1"/>
    </source>
</evidence>
<sequence>MVSDKSIYTYNNGRAWITEKDKELLKLIWLHKSVTVSQVRFFLLKAYGMKKSAVYKKLQKWNELKITKTQVYSGRKKVQLRCVQINKNGIDILVNEGVIHNSTYPLVELPNPKTADHFFLTREIVIRTYLEFYKKGGRFTSIPPLETPYYDTKVKKAYKEQGKNLLKIPTLVEPDWILYSDSSILNIESDTGHERANTIIDKVKRYVEYNAQNLEHKDHHILIAPIDSADDDILCYVEDRPKERKKRVSQIKEYVIRASAHIIPNLHFHVVTSSRAGKVAYNLLTGKTKEHSYVLNESIGALETNKHLNVSMVKRLPEEFYTGNVLNSYFADGHFDMKREGEKVKTFLIKVMDEGCVKSLDQLAYLNWLLEKDRYKSHVDGILAIYQTEEERLHDNLGDLWELNHVYFSSFERLQRNSIDGSTFYQQTSKFKRKKVLLYEG</sequence>
<organism evidence="1 2">
    <name type="scientific">Cytobacillus oceanisediminis 2691</name>
    <dbReference type="NCBI Taxonomy" id="1196031"/>
    <lineage>
        <taxon>Bacteria</taxon>
        <taxon>Bacillati</taxon>
        <taxon>Bacillota</taxon>
        <taxon>Bacilli</taxon>
        <taxon>Bacillales</taxon>
        <taxon>Bacillaceae</taxon>
        <taxon>Cytobacillus</taxon>
    </lineage>
</organism>
<geneLocation type="plasmid" evidence="2">
    <name>pbo1</name>
</geneLocation>
<evidence type="ECO:0000313" key="2">
    <source>
        <dbReference type="Proteomes" id="UP000077856"/>
    </source>
</evidence>
<reference evidence="1 2" key="1">
    <citation type="submission" date="2016-04" db="EMBL/GenBank/DDBJ databases">
        <title>Complete genome sequence of Bacillus oceanisediminis strain 2691.</title>
        <authorList>
            <person name="Jeong H."/>
            <person name="Kim H.J."/>
            <person name="Lee D.-W."/>
        </authorList>
    </citation>
    <scope>NUCLEOTIDE SEQUENCE [LARGE SCALE GENOMIC DNA]</scope>
    <source>
        <strain evidence="1 2">2691</strain>
        <plasmid evidence="2">pbo1</plasmid>
    </source>
</reference>